<reference evidence="6 7" key="1">
    <citation type="submission" date="2016-11" db="EMBL/GenBank/DDBJ databases">
        <authorList>
            <person name="Jaros S."/>
            <person name="Januszkiewicz K."/>
            <person name="Wedrychowicz H."/>
        </authorList>
    </citation>
    <scope>NUCLEOTIDE SEQUENCE [LARGE SCALE GENOMIC DNA]</scope>
    <source>
        <strain evidence="6 7">GAS95</strain>
    </source>
</reference>
<dbReference type="InterPro" id="IPR036390">
    <property type="entry name" value="WH_DNA-bd_sf"/>
</dbReference>
<dbReference type="SUPFAM" id="SSF53850">
    <property type="entry name" value="Periplasmic binding protein-like II"/>
    <property type="match status" value="1"/>
</dbReference>
<dbReference type="PANTHER" id="PTHR30537">
    <property type="entry name" value="HTH-TYPE TRANSCRIPTIONAL REGULATOR"/>
    <property type="match status" value="1"/>
</dbReference>
<dbReference type="InterPro" id="IPR000847">
    <property type="entry name" value="LysR_HTH_N"/>
</dbReference>
<keyword evidence="7" id="KW-1185">Reference proteome</keyword>
<evidence type="ECO:0000256" key="1">
    <source>
        <dbReference type="ARBA" id="ARBA00009437"/>
    </source>
</evidence>
<dbReference type="OrthoDB" id="9026421at2"/>
<dbReference type="Pfam" id="PF03466">
    <property type="entry name" value="LysR_substrate"/>
    <property type="match status" value="1"/>
</dbReference>
<organism evidence="6 7">
    <name type="scientific">Paraburkholderia phenazinium</name>
    <dbReference type="NCBI Taxonomy" id="60549"/>
    <lineage>
        <taxon>Bacteria</taxon>
        <taxon>Pseudomonadati</taxon>
        <taxon>Pseudomonadota</taxon>
        <taxon>Betaproteobacteria</taxon>
        <taxon>Burkholderiales</taxon>
        <taxon>Burkholderiaceae</taxon>
        <taxon>Paraburkholderia</taxon>
    </lineage>
</organism>
<dbReference type="FunFam" id="1.10.10.10:FF:000001">
    <property type="entry name" value="LysR family transcriptional regulator"/>
    <property type="match status" value="1"/>
</dbReference>
<dbReference type="GO" id="GO:0006351">
    <property type="term" value="P:DNA-templated transcription"/>
    <property type="evidence" value="ECO:0007669"/>
    <property type="project" value="TreeGrafter"/>
</dbReference>
<keyword evidence="4" id="KW-0804">Transcription</keyword>
<dbReference type="Gene3D" id="1.10.10.10">
    <property type="entry name" value="Winged helix-like DNA-binding domain superfamily/Winged helix DNA-binding domain"/>
    <property type="match status" value="1"/>
</dbReference>
<keyword evidence="3" id="KW-0238">DNA-binding</keyword>
<dbReference type="GO" id="GO:0003700">
    <property type="term" value="F:DNA-binding transcription factor activity"/>
    <property type="evidence" value="ECO:0007669"/>
    <property type="project" value="InterPro"/>
</dbReference>
<dbReference type="Proteomes" id="UP000185151">
    <property type="component" value="Unassembled WGS sequence"/>
</dbReference>
<keyword evidence="2" id="KW-0805">Transcription regulation</keyword>
<dbReference type="EMBL" id="FSRU01000002">
    <property type="protein sequence ID" value="SIO60664.1"/>
    <property type="molecule type" value="Genomic_DNA"/>
</dbReference>
<dbReference type="GO" id="GO:0043565">
    <property type="term" value="F:sequence-specific DNA binding"/>
    <property type="evidence" value="ECO:0007669"/>
    <property type="project" value="TreeGrafter"/>
</dbReference>
<proteinExistence type="inferred from homology"/>
<dbReference type="InterPro" id="IPR058163">
    <property type="entry name" value="LysR-type_TF_proteobact-type"/>
</dbReference>
<dbReference type="InterPro" id="IPR005119">
    <property type="entry name" value="LysR_subst-bd"/>
</dbReference>
<evidence type="ECO:0000313" key="6">
    <source>
        <dbReference type="EMBL" id="SIO60664.1"/>
    </source>
</evidence>
<accession>A0A1N6KVT7</accession>
<evidence type="ECO:0000313" key="7">
    <source>
        <dbReference type="Proteomes" id="UP000185151"/>
    </source>
</evidence>
<dbReference type="SUPFAM" id="SSF46785">
    <property type="entry name" value="Winged helix' DNA-binding domain"/>
    <property type="match status" value="1"/>
</dbReference>
<protein>
    <submittedName>
        <fullName evidence="6">Transcriptional regulator, LysR family</fullName>
    </submittedName>
</protein>
<dbReference type="PANTHER" id="PTHR30537:SF5">
    <property type="entry name" value="HTH-TYPE TRANSCRIPTIONAL ACTIVATOR TTDR-RELATED"/>
    <property type="match status" value="1"/>
</dbReference>
<evidence type="ECO:0000259" key="5">
    <source>
        <dbReference type="PROSITE" id="PS50931"/>
    </source>
</evidence>
<dbReference type="PROSITE" id="PS50931">
    <property type="entry name" value="HTH_LYSR"/>
    <property type="match status" value="1"/>
</dbReference>
<dbReference type="CDD" id="cd08422">
    <property type="entry name" value="PBP2_CrgA_like"/>
    <property type="match status" value="1"/>
</dbReference>
<dbReference type="RefSeq" id="WP_074300017.1">
    <property type="nucleotide sequence ID" value="NZ_FSRU01000002.1"/>
</dbReference>
<name>A0A1N6KVT7_9BURK</name>
<evidence type="ECO:0000256" key="3">
    <source>
        <dbReference type="ARBA" id="ARBA00023125"/>
    </source>
</evidence>
<evidence type="ECO:0000256" key="2">
    <source>
        <dbReference type="ARBA" id="ARBA00023015"/>
    </source>
</evidence>
<comment type="similarity">
    <text evidence="1">Belongs to the LysR transcriptional regulatory family.</text>
</comment>
<sequence>MLDRITGMQVFSRAATAGSLSAAARQLGLSPAMATKHLDAVEQRLGVRLFHRSTRKLTLTEAGQQYLETCVRVLPDLEEAEAMIASQRVEASGLLRLNSPLSFGVRYIAPLIPAFNSKHPGVTIDLGLNDRVVDLMEEGWDLTIRVGRLKDNRLVSRRLAESAMIVCAAPGYWERHGRPTLWSELGGHNCLSVSFSNISRPDEWRFGKDGDKRVAVKGTLRTNNGDALVAAAVAGLGVLYEPEFIVADAIRQGALEQIALDVRTAELGGIHLVRAPDRAPPAKVRVMTDFLLAAFNPHPPWVIR</sequence>
<dbReference type="Pfam" id="PF00126">
    <property type="entry name" value="HTH_1"/>
    <property type="match status" value="1"/>
</dbReference>
<gene>
    <name evidence="6" type="ORF">SAMN05444165_4954</name>
</gene>
<dbReference type="Gene3D" id="3.40.190.290">
    <property type="match status" value="1"/>
</dbReference>
<evidence type="ECO:0000256" key="4">
    <source>
        <dbReference type="ARBA" id="ARBA00023163"/>
    </source>
</evidence>
<dbReference type="InterPro" id="IPR036388">
    <property type="entry name" value="WH-like_DNA-bd_sf"/>
</dbReference>
<feature type="domain" description="HTH lysR-type" evidence="5">
    <location>
        <begin position="3"/>
        <end position="60"/>
    </location>
</feature>
<dbReference type="AlphaFoldDB" id="A0A1N6KVT7"/>